<dbReference type="EMBL" id="JAPEUY010000002">
    <property type="protein sequence ID" value="KAJ4376189.1"/>
    <property type="molecule type" value="Genomic_DNA"/>
</dbReference>
<evidence type="ECO:0000313" key="5">
    <source>
        <dbReference type="EMBL" id="KAJ4376189.1"/>
    </source>
</evidence>
<sequence length="433" mass="48617">MYENLYGSPKDSLKLYAGNKGNEEKEAGLLECVHSILPQKYLTGPSLAPLVDIYISILSRNLNEKMFQVGSWTQIEDFWSFFTQVICRCTIETLLGSAILKQYPGIIKDYLKFAEATAGFLPCLPRFLASAAYEGPRDRLLEGVVKWLKANHSGSEFANIGDDDPVWDEHKGSKFVQERDDVFAKTEGVDLKSRAAEILSVIHGSNSIIIPCAFWTIIELLQQPQLGKQVTADISQHHLPQPGEYDVSSILNTPLIQSMHTEVRRLRVPTVTTRTNEVDNLQLDEQWRLPKGTTVVLLSRDISLHADFWAKARPRTIERPLEEFWAERFLISSRTAPSVKREKQLKDNSNSGSFSMEGLEPLDLVLNDSDATLAVFFTQFELQLCDDSESLAAGLLPPVREAAFGTVKPLDEVAVRIRKRKIGPVFNGLNINL</sequence>
<dbReference type="GO" id="GO:0020037">
    <property type="term" value="F:heme binding"/>
    <property type="evidence" value="ECO:0007669"/>
    <property type="project" value="InterPro"/>
</dbReference>
<dbReference type="Gene3D" id="1.10.630.10">
    <property type="entry name" value="Cytochrome P450"/>
    <property type="match status" value="1"/>
</dbReference>
<dbReference type="InterPro" id="IPR036396">
    <property type="entry name" value="Cyt_P450_sf"/>
</dbReference>
<dbReference type="SUPFAM" id="SSF48264">
    <property type="entry name" value="Cytochrome P450"/>
    <property type="match status" value="1"/>
</dbReference>
<comment type="caution">
    <text evidence="5">The sequence shown here is derived from an EMBL/GenBank/DDBJ whole genome shotgun (WGS) entry which is preliminary data.</text>
</comment>
<comment type="similarity">
    <text evidence="1">Belongs to the cytochrome P450 family.</text>
</comment>
<dbReference type="InterPro" id="IPR050529">
    <property type="entry name" value="CYP450_sterol_14alpha_dmase"/>
</dbReference>
<protein>
    <submittedName>
        <fullName evidence="5">Uncharacterized protein</fullName>
    </submittedName>
</protein>
<dbReference type="GO" id="GO:0016705">
    <property type="term" value="F:oxidoreductase activity, acting on paired donors, with incorporation or reduction of molecular oxygen"/>
    <property type="evidence" value="ECO:0007669"/>
    <property type="project" value="InterPro"/>
</dbReference>
<evidence type="ECO:0000256" key="4">
    <source>
        <dbReference type="ARBA" id="ARBA00023004"/>
    </source>
</evidence>
<evidence type="ECO:0000256" key="2">
    <source>
        <dbReference type="ARBA" id="ARBA00022617"/>
    </source>
</evidence>
<keyword evidence="2" id="KW-0349">Heme</keyword>
<reference evidence="5" key="1">
    <citation type="submission" date="2022-10" db="EMBL/GenBank/DDBJ databases">
        <title>Tapping the CABI collections for fungal endophytes: first genome assemblies for Collariella, Neodidymelliopsis, Ascochyta clinopodiicola, Didymella pomorum, Didymosphaeria variabile, Neocosmospora piperis and Neocucurbitaria cava.</title>
        <authorList>
            <person name="Hill R."/>
        </authorList>
    </citation>
    <scope>NUCLEOTIDE SEQUENCE</scope>
    <source>
        <strain evidence="5">IMI 356814</strain>
    </source>
</reference>
<dbReference type="AlphaFoldDB" id="A0A9W8YG52"/>
<dbReference type="Proteomes" id="UP001140560">
    <property type="component" value="Unassembled WGS sequence"/>
</dbReference>
<keyword evidence="3" id="KW-0479">Metal-binding</keyword>
<keyword evidence="6" id="KW-1185">Reference proteome</keyword>
<keyword evidence="4" id="KW-0408">Iron</keyword>
<accession>A0A9W8YG52</accession>
<proteinExistence type="inferred from homology"/>
<dbReference type="PANTHER" id="PTHR24304">
    <property type="entry name" value="CYTOCHROME P450 FAMILY 7"/>
    <property type="match status" value="1"/>
</dbReference>
<name>A0A9W8YG52_9PLEO</name>
<dbReference type="GO" id="GO:0008395">
    <property type="term" value="F:steroid hydroxylase activity"/>
    <property type="evidence" value="ECO:0007669"/>
    <property type="project" value="TreeGrafter"/>
</dbReference>
<evidence type="ECO:0000256" key="3">
    <source>
        <dbReference type="ARBA" id="ARBA00022723"/>
    </source>
</evidence>
<gene>
    <name evidence="5" type="ORF">N0V83_001470</name>
</gene>
<dbReference type="PANTHER" id="PTHR24304:SF2">
    <property type="entry name" value="24-HYDROXYCHOLESTEROL 7-ALPHA-HYDROXYLASE"/>
    <property type="match status" value="1"/>
</dbReference>
<evidence type="ECO:0000256" key="1">
    <source>
        <dbReference type="ARBA" id="ARBA00010617"/>
    </source>
</evidence>
<dbReference type="GO" id="GO:0005506">
    <property type="term" value="F:iron ion binding"/>
    <property type="evidence" value="ECO:0007669"/>
    <property type="project" value="InterPro"/>
</dbReference>
<organism evidence="5 6">
    <name type="scientific">Neocucurbitaria cava</name>
    <dbReference type="NCBI Taxonomy" id="798079"/>
    <lineage>
        <taxon>Eukaryota</taxon>
        <taxon>Fungi</taxon>
        <taxon>Dikarya</taxon>
        <taxon>Ascomycota</taxon>
        <taxon>Pezizomycotina</taxon>
        <taxon>Dothideomycetes</taxon>
        <taxon>Pleosporomycetidae</taxon>
        <taxon>Pleosporales</taxon>
        <taxon>Pleosporineae</taxon>
        <taxon>Cucurbitariaceae</taxon>
        <taxon>Neocucurbitaria</taxon>
    </lineage>
</organism>
<dbReference type="OrthoDB" id="3366823at2759"/>
<evidence type="ECO:0000313" key="6">
    <source>
        <dbReference type="Proteomes" id="UP001140560"/>
    </source>
</evidence>